<sequence length="376" mass="40314">MSMPPLWSLAARTGLLAFATLATCAAAPPQEEYDRQELRETIEARLAANGVPGAYVAVVQNGRTSFEVSYGTETIDGGKAFDKNSSARLASATKVLSGLTFLSMVEEGELNLEATLGELDPSVPDRFKPLPVWRILNHTSGLPMIVTEAEFQDLDVEGMLAFEPEDILRLIGDRSLDFEPGEGWHYQQSGYGLLAGALQKATGKTFLELMEEHVLTPAGMSSTVFNEPDTIARAYSGENGALRPHPGIFVRPLLPAGGMDTTGADLIALVQALGRGMIVKKDTISRELLQPQRLQRLGRDAEGEGYGLATIISRNGDVWTMGHSGGGGLANIRYSPGEDTAIIVLTNRSGGTNSGWEIAELLSTELFGEPHVAVDE</sequence>
<reference evidence="3" key="1">
    <citation type="submission" date="2022-07" db="EMBL/GenBank/DDBJ databases">
        <title>Parvularcula maris sp. nov., an algicidal bacterium isolated from seawater.</title>
        <authorList>
            <person name="Li F."/>
        </authorList>
    </citation>
    <scope>NUCLEOTIDE SEQUENCE</scope>
    <source>
        <strain evidence="3">BGMRC 0090</strain>
    </source>
</reference>
<feature type="signal peptide" evidence="1">
    <location>
        <begin position="1"/>
        <end position="25"/>
    </location>
</feature>
<dbReference type="InterPro" id="IPR001466">
    <property type="entry name" value="Beta-lactam-related"/>
</dbReference>
<proteinExistence type="predicted"/>
<dbReference type="EMBL" id="JANIBC010000001">
    <property type="protein sequence ID" value="MCQ8184302.1"/>
    <property type="molecule type" value="Genomic_DNA"/>
</dbReference>
<dbReference type="PANTHER" id="PTHR43283:SF18">
    <property type="match status" value="1"/>
</dbReference>
<dbReference type="PANTHER" id="PTHR43283">
    <property type="entry name" value="BETA-LACTAMASE-RELATED"/>
    <property type="match status" value="1"/>
</dbReference>
<gene>
    <name evidence="3" type="ORF">NOG11_02775</name>
</gene>
<dbReference type="Gene3D" id="3.40.710.10">
    <property type="entry name" value="DD-peptidase/beta-lactamase superfamily"/>
    <property type="match status" value="1"/>
</dbReference>
<accession>A0A9X2L776</accession>
<dbReference type="Proteomes" id="UP001142610">
    <property type="component" value="Unassembled WGS sequence"/>
</dbReference>
<dbReference type="Pfam" id="PF00144">
    <property type="entry name" value="Beta-lactamase"/>
    <property type="match status" value="1"/>
</dbReference>
<organism evidence="3 4">
    <name type="scientific">Parvularcula maris</name>
    <dbReference type="NCBI Taxonomy" id="2965077"/>
    <lineage>
        <taxon>Bacteria</taxon>
        <taxon>Pseudomonadati</taxon>
        <taxon>Pseudomonadota</taxon>
        <taxon>Alphaproteobacteria</taxon>
        <taxon>Parvularculales</taxon>
        <taxon>Parvularculaceae</taxon>
        <taxon>Parvularcula</taxon>
    </lineage>
</organism>
<evidence type="ECO:0000256" key="1">
    <source>
        <dbReference type="SAM" id="SignalP"/>
    </source>
</evidence>
<feature type="domain" description="Beta-lactamase-related" evidence="2">
    <location>
        <begin position="38"/>
        <end position="352"/>
    </location>
</feature>
<dbReference type="SUPFAM" id="SSF56601">
    <property type="entry name" value="beta-lactamase/transpeptidase-like"/>
    <property type="match status" value="1"/>
</dbReference>
<protein>
    <submittedName>
        <fullName evidence="3">Beta-lactamase family protein</fullName>
    </submittedName>
</protein>
<name>A0A9X2L776_9PROT</name>
<evidence type="ECO:0000313" key="4">
    <source>
        <dbReference type="Proteomes" id="UP001142610"/>
    </source>
</evidence>
<evidence type="ECO:0000259" key="2">
    <source>
        <dbReference type="Pfam" id="PF00144"/>
    </source>
</evidence>
<dbReference type="InterPro" id="IPR012338">
    <property type="entry name" value="Beta-lactam/transpept-like"/>
</dbReference>
<keyword evidence="1" id="KW-0732">Signal</keyword>
<feature type="chain" id="PRO_5040731145" evidence="1">
    <location>
        <begin position="26"/>
        <end position="376"/>
    </location>
</feature>
<comment type="caution">
    <text evidence="3">The sequence shown here is derived from an EMBL/GenBank/DDBJ whole genome shotgun (WGS) entry which is preliminary data.</text>
</comment>
<dbReference type="InterPro" id="IPR050789">
    <property type="entry name" value="Diverse_Enzym_Activities"/>
</dbReference>
<keyword evidence="4" id="KW-1185">Reference proteome</keyword>
<evidence type="ECO:0000313" key="3">
    <source>
        <dbReference type="EMBL" id="MCQ8184302.1"/>
    </source>
</evidence>
<dbReference type="AlphaFoldDB" id="A0A9X2L776"/>